<sequence length="591" mass="66276">MTTLKDHYDVVVVGAGIQGLCAAHTFLSINPSISLLIVDEKSSVGGTWAEEQVYPGLRANNLQGYFEFSDFPLLDADVGVKPRGLVSGEATAAYLHKYAEHFDLLPHLCLNTIVVQATDNEDSAKTWTLKLNKTDLRDAKTESTVTCAKLLAATGQTSRPFYPSYPGMQSFRKTSLHSVELASTGTKVLQDPSISRVTIIGGGKSAHDAVYRYASNGKDVTWIVRKTGRGGLWLAISYPKIGPFSPWMEGLLMTRPLSWFGAAPWSINDGFHSVRYFLHNTTLGRFITRNYFANMSKSTIEQSGILKQESTKQLVPKESLMWYGGQAAILNYDTDFYDTIRDAGVQIVHEDVARLENESIILENGDRIETDALVYATGYEFGPSFPLLPATKQLRWGIPVTPFPGESKAFASLDERADTELFARFPELKHSPTYPEREPGRTPWRLWRFIAPPSQVSNGPRNLVFLTNVETYQNYLKSEIVSLWAYAYLDNELSVQPESEADVLYEVSLWTRFGKWRCPMGSQGKTGDTLHDNLPYYDTLMRDLGLRSWRKGWGLLGEVFGGAYQLKDYKGIIAEWLSLRKESSGLMKKKK</sequence>
<evidence type="ECO:0000256" key="3">
    <source>
        <dbReference type="ARBA" id="ARBA00022827"/>
    </source>
</evidence>
<dbReference type="InterPro" id="IPR020946">
    <property type="entry name" value="Flavin_mOase-like"/>
</dbReference>
<dbReference type="GO" id="GO:0050660">
    <property type="term" value="F:flavin adenine dinucleotide binding"/>
    <property type="evidence" value="ECO:0007669"/>
    <property type="project" value="InterPro"/>
</dbReference>
<evidence type="ECO:0000256" key="2">
    <source>
        <dbReference type="ARBA" id="ARBA00022630"/>
    </source>
</evidence>
<evidence type="ECO:0000256" key="4">
    <source>
        <dbReference type="ARBA" id="ARBA00023002"/>
    </source>
</evidence>
<dbReference type="GO" id="GO:0050661">
    <property type="term" value="F:NADP binding"/>
    <property type="evidence" value="ECO:0007669"/>
    <property type="project" value="InterPro"/>
</dbReference>
<gene>
    <name evidence="5" type="ORF">EV356DRAFT_450503</name>
</gene>
<evidence type="ECO:0000313" key="6">
    <source>
        <dbReference type="Proteomes" id="UP000800092"/>
    </source>
</evidence>
<accession>A0A6A6H366</accession>
<evidence type="ECO:0000256" key="1">
    <source>
        <dbReference type="ARBA" id="ARBA00009183"/>
    </source>
</evidence>
<keyword evidence="4" id="KW-0560">Oxidoreductase</keyword>
<keyword evidence="3" id="KW-0274">FAD</keyword>
<dbReference type="Proteomes" id="UP000800092">
    <property type="component" value="Unassembled WGS sequence"/>
</dbReference>
<organism evidence="5 6">
    <name type="scientific">Viridothelium virens</name>
    <name type="common">Speckled blister lichen</name>
    <name type="synonym">Trypethelium virens</name>
    <dbReference type="NCBI Taxonomy" id="1048519"/>
    <lineage>
        <taxon>Eukaryota</taxon>
        <taxon>Fungi</taxon>
        <taxon>Dikarya</taxon>
        <taxon>Ascomycota</taxon>
        <taxon>Pezizomycotina</taxon>
        <taxon>Dothideomycetes</taxon>
        <taxon>Dothideomycetes incertae sedis</taxon>
        <taxon>Trypetheliales</taxon>
        <taxon>Trypetheliaceae</taxon>
        <taxon>Viridothelium</taxon>
    </lineage>
</organism>
<proteinExistence type="inferred from homology"/>
<dbReference type="Gene3D" id="3.50.50.60">
    <property type="entry name" value="FAD/NAD(P)-binding domain"/>
    <property type="match status" value="1"/>
</dbReference>
<dbReference type="OrthoDB" id="2915840at2759"/>
<keyword evidence="6" id="KW-1185">Reference proteome</keyword>
<protein>
    <submittedName>
        <fullName evidence="5">FAD/NAD(P)-binding domain-containing protein</fullName>
    </submittedName>
</protein>
<dbReference type="SUPFAM" id="SSF51905">
    <property type="entry name" value="FAD/NAD(P)-binding domain"/>
    <property type="match status" value="2"/>
</dbReference>
<evidence type="ECO:0000313" key="5">
    <source>
        <dbReference type="EMBL" id="KAF2232327.1"/>
    </source>
</evidence>
<dbReference type="Pfam" id="PF00743">
    <property type="entry name" value="FMO-like"/>
    <property type="match status" value="1"/>
</dbReference>
<reference evidence="5" key="1">
    <citation type="journal article" date="2020" name="Stud. Mycol.">
        <title>101 Dothideomycetes genomes: a test case for predicting lifestyles and emergence of pathogens.</title>
        <authorList>
            <person name="Haridas S."/>
            <person name="Albert R."/>
            <person name="Binder M."/>
            <person name="Bloem J."/>
            <person name="Labutti K."/>
            <person name="Salamov A."/>
            <person name="Andreopoulos B."/>
            <person name="Baker S."/>
            <person name="Barry K."/>
            <person name="Bills G."/>
            <person name="Bluhm B."/>
            <person name="Cannon C."/>
            <person name="Castanera R."/>
            <person name="Culley D."/>
            <person name="Daum C."/>
            <person name="Ezra D."/>
            <person name="Gonzalez J."/>
            <person name="Henrissat B."/>
            <person name="Kuo A."/>
            <person name="Liang C."/>
            <person name="Lipzen A."/>
            <person name="Lutzoni F."/>
            <person name="Magnuson J."/>
            <person name="Mondo S."/>
            <person name="Nolan M."/>
            <person name="Ohm R."/>
            <person name="Pangilinan J."/>
            <person name="Park H.-J."/>
            <person name="Ramirez L."/>
            <person name="Alfaro M."/>
            <person name="Sun H."/>
            <person name="Tritt A."/>
            <person name="Yoshinaga Y."/>
            <person name="Zwiers L.-H."/>
            <person name="Turgeon B."/>
            <person name="Goodwin S."/>
            <person name="Spatafora J."/>
            <person name="Crous P."/>
            <person name="Grigoriev I."/>
        </authorList>
    </citation>
    <scope>NUCLEOTIDE SEQUENCE</scope>
    <source>
        <strain evidence="5">Tuck. ex Michener</strain>
    </source>
</reference>
<dbReference type="EMBL" id="ML991817">
    <property type="protein sequence ID" value="KAF2232327.1"/>
    <property type="molecule type" value="Genomic_DNA"/>
</dbReference>
<dbReference type="PANTHER" id="PTHR23023">
    <property type="entry name" value="DIMETHYLANILINE MONOOXYGENASE"/>
    <property type="match status" value="1"/>
</dbReference>
<comment type="similarity">
    <text evidence="1">Belongs to the FMO family.</text>
</comment>
<dbReference type="GO" id="GO:0004499">
    <property type="term" value="F:N,N-dimethylaniline monooxygenase activity"/>
    <property type="evidence" value="ECO:0007669"/>
    <property type="project" value="InterPro"/>
</dbReference>
<dbReference type="InterPro" id="IPR036188">
    <property type="entry name" value="FAD/NAD-bd_sf"/>
</dbReference>
<dbReference type="AlphaFoldDB" id="A0A6A6H366"/>
<keyword evidence="2" id="KW-0285">Flavoprotein</keyword>
<dbReference type="InterPro" id="IPR050346">
    <property type="entry name" value="FMO-like"/>
</dbReference>
<name>A0A6A6H366_VIRVR</name>